<protein>
    <submittedName>
        <fullName evidence="2">Uncharacterized protein</fullName>
    </submittedName>
</protein>
<reference evidence="2 3" key="1">
    <citation type="submission" date="2019-05" db="EMBL/GenBank/DDBJ databases">
        <title>Another draft genome of Portunus trituberculatus and its Hox gene families provides insights of decapod evolution.</title>
        <authorList>
            <person name="Jeong J.-H."/>
            <person name="Song I."/>
            <person name="Kim S."/>
            <person name="Choi T."/>
            <person name="Kim D."/>
            <person name="Ryu S."/>
            <person name="Kim W."/>
        </authorList>
    </citation>
    <scope>NUCLEOTIDE SEQUENCE [LARGE SCALE GENOMIC DNA]</scope>
    <source>
        <tissue evidence="2">Muscle</tissue>
    </source>
</reference>
<keyword evidence="3" id="KW-1185">Reference proteome</keyword>
<feature type="region of interest" description="Disordered" evidence="1">
    <location>
        <begin position="1"/>
        <end position="84"/>
    </location>
</feature>
<evidence type="ECO:0000313" key="2">
    <source>
        <dbReference type="EMBL" id="MPC83890.1"/>
    </source>
</evidence>
<name>A0A5B7IHD2_PORTR</name>
<evidence type="ECO:0000256" key="1">
    <source>
        <dbReference type="SAM" id="MobiDB-lite"/>
    </source>
</evidence>
<organism evidence="2 3">
    <name type="scientific">Portunus trituberculatus</name>
    <name type="common">Swimming crab</name>
    <name type="synonym">Neptunus trituberculatus</name>
    <dbReference type="NCBI Taxonomy" id="210409"/>
    <lineage>
        <taxon>Eukaryota</taxon>
        <taxon>Metazoa</taxon>
        <taxon>Ecdysozoa</taxon>
        <taxon>Arthropoda</taxon>
        <taxon>Crustacea</taxon>
        <taxon>Multicrustacea</taxon>
        <taxon>Malacostraca</taxon>
        <taxon>Eumalacostraca</taxon>
        <taxon>Eucarida</taxon>
        <taxon>Decapoda</taxon>
        <taxon>Pleocyemata</taxon>
        <taxon>Brachyura</taxon>
        <taxon>Eubrachyura</taxon>
        <taxon>Portunoidea</taxon>
        <taxon>Portunidae</taxon>
        <taxon>Portuninae</taxon>
        <taxon>Portunus</taxon>
    </lineage>
</organism>
<feature type="compositionally biased region" description="Basic and acidic residues" evidence="1">
    <location>
        <begin position="17"/>
        <end position="27"/>
    </location>
</feature>
<feature type="compositionally biased region" description="Basic and acidic residues" evidence="1">
    <location>
        <begin position="1"/>
        <end position="10"/>
    </location>
</feature>
<dbReference type="AlphaFoldDB" id="A0A5B7IHD2"/>
<dbReference type="Proteomes" id="UP000324222">
    <property type="component" value="Unassembled WGS sequence"/>
</dbReference>
<evidence type="ECO:0000313" key="3">
    <source>
        <dbReference type="Proteomes" id="UP000324222"/>
    </source>
</evidence>
<sequence length="153" mass="16679">MKGLEREWKDGKRRTKRLEQEGKDRKGWIRAGARGKRRGGKGWMKGWNGREGMDEGLEREGSEGEGRDGCRAGARGGGKGWMQGVGREAKWSEGQQTLQGTSRHADVTTTTTTTTITITTTTTTTTTSTTTTTTNPMCVLLLVTRKTGRDVGG</sequence>
<comment type="caution">
    <text evidence="2">The sequence shown here is derived from an EMBL/GenBank/DDBJ whole genome shotgun (WGS) entry which is preliminary data.</text>
</comment>
<dbReference type="EMBL" id="VSRR010063815">
    <property type="protein sequence ID" value="MPC83890.1"/>
    <property type="molecule type" value="Genomic_DNA"/>
</dbReference>
<feature type="compositionally biased region" description="Gly residues" evidence="1">
    <location>
        <begin position="74"/>
        <end position="83"/>
    </location>
</feature>
<feature type="compositionally biased region" description="Basic and acidic residues" evidence="1">
    <location>
        <begin position="51"/>
        <end position="70"/>
    </location>
</feature>
<gene>
    <name evidence="2" type="ORF">E2C01_078611</name>
</gene>
<accession>A0A5B7IHD2</accession>
<proteinExistence type="predicted"/>